<dbReference type="InterPro" id="IPR038255">
    <property type="entry name" value="PBS_linker_sf"/>
</dbReference>
<dbReference type="InterPro" id="IPR001297">
    <property type="entry name" value="PBS_linker_dom"/>
</dbReference>
<dbReference type="InterPro" id="IPR008213">
    <property type="entry name" value="CpcD-like_dom"/>
</dbReference>
<evidence type="ECO:0000259" key="8">
    <source>
        <dbReference type="PROSITE" id="PS51441"/>
    </source>
</evidence>
<keyword evidence="2" id="KW-0602">Photosynthesis</keyword>
<evidence type="ECO:0000256" key="3">
    <source>
        <dbReference type="ARBA" id="ARBA00022549"/>
    </source>
</evidence>
<evidence type="ECO:0000256" key="4">
    <source>
        <dbReference type="ARBA" id="ARBA00022738"/>
    </source>
</evidence>
<evidence type="ECO:0000256" key="7">
    <source>
        <dbReference type="PROSITE-ProRule" id="PRU00775"/>
    </source>
</evidence>
<keyword evidence="6" id="KW-0472">Membrane</keyword>
<dbReference type="PROSITE" id="PS51441">
    <property type="entry name" value="CPCD_LIKE"/>
    <property type="match status" value="1"/>
</dbReference>
<dbReference type="AlphaFoldDB" id="A0AA96WPT3"/>
<reference evidence="10" key="1">
    <citation type="submission" date="2020-05" db="EMBL/GenBank/DDBJ databases">
        <authorList>
            <person name="Zhu T."/>
            <person name="Keshari N."/>
            <person name="Lu X."/>
        </authorList>
    </citation>
    <scope>NUCLEOTIDE SEQUENCE</scope>
    <source>
        <strain evidence="10">NK1-12</strain>
    </source>
</reference>
<evidence type="ECO:0000256" key="2">
    <source>
        <dbReference type="ARBA" id="ARBA00022531"/>
    </source>
</evidence>
<dbReference type="Pfam" id="PF01383">
    <property type="entry name" value="CpcD"/>
    <property type="match status" value="1"/>
</dbReference>
<evidence type="ECO:0000259" key="9">
    <source>
        <dbReference type="PROSITE" id="PS51445"/>
    </source>
</evidence>
<dbReference type="Gene3D" id="1.10.3130.20">
    <property type="entry name" value="Phycobilisome linker domain"/>
    <property type="match status" value="1"/>
</dbReference>
<dbReference type="RefSeq" id="WP_316436476.1">
    <property type="nucleotide sequence ID" value="NZ_CP053587.1"/>
</dbReference>
<comment type="similarity">
    <text evidence="7">Belongs to the phycobilisome linker protein family.</text>
</comment>
<evidence type="ECO:0000256" key="6">
    <source>
        <dbReference type="ARBA" id="ARBA00023136"/>
    </source>
</evidence>
<gene>
    <name evidence="10" type="ORF">HJG54_28400</name>
    <name evidence="11" type="ORF">HJG54_34515</name>
</gene>
<dbReference type="GO" id="GO:0015979">
    <property type="term" value="P:photosynthesis"/>
    <property type="evidence" value="ECO:0007669"/>
    <property type="project" value="UniProtKB-KW"/>
</dbReference>
<keyword evidence="3" id="KW-0042">Antenna complex</keyword>
<keyword evidence="4 7" id="KW-0605">Phycobilisome</keyword>
<feature type="domain" description="CpcD-like" evidence="8">
    <location>
        <begin position="201"/>
        <end position="251"/>
    </location>
</feature>
<protein>
    <submittedName>
        <fullName evidence="10">Photosystem I reaction center subunit XII</fullName>
    </submittedName>
</protein>
<comment type="subcellular location">
    <subcellularLocation>
        <location evidence="1">Cellular thylakoid membrane</location>
        <topology evidence="1">Peripheral membrane protein</topology>
        <orientation evidence="1">Cytoplasmic side</orientation>
    </subcellularLocation>
</comment>
<dbReference type="PROSITE" id="PS51445">
    <property type="entry name" value="PBS_LINKER"/>
    <property type="match status" value="1"/>
</dbReference>
<dbReference type="EMBL" id="CP053587">
    <property type="protein sequence ID" value="WNZ27933.1"/>
    <property type="molecule type" value="Genomic_DNA"/>
</dbReference>
<dbReference type="PANTHER" id="PTHR34011:SF6">
    <property type="entry name" value="PHYCOBILIPROTEIN APCE"/>
    <property type="match status" value="1"/>
</dbReference>
<dbReference type="InterPro" id="IPR016470">
    <property type="entry name" value="Phycobilisome"/>
</dbReference>
<keyword evidence="5" id="KW-0793">Thylakoid</keyword>
<accession>A0AA96WPT3</accession>
<dbReference type="SMART" id="SM01094">
    <property type="entry name" value="CpcD"/>
    <property type="match status" value="1"/>
</dbReference>
<feature type="domain" description="PBS-linker" evidence="9">
    <location>
        <begin position="1"/>
        <end position="170"/>
    </location>
</feature>
<dbReference type="GO" id="GO:0030089">
    <property type="term" value="C:phycobilisome"/>
    <property type="evidence" value="ECO:0007669"/>
    <property type="project" value="UniProtKB-UniRule"/>
</dbReference>
<dbReference type="PANTHER" id="PTHR34011">
    <property type="entry name" value="PHYCOBILISOME 32.1 KDA LINKER POLYPEPTIDE, PHYCOCYANIN-ASSOCIATED, ROD 2-RELATED"/>
    <property type="match status" value="1"/>
</dbReference>
<evidence type="ECO:0000256" key="5">
    <source>
        <dbReference type="ARBA" id="ARBA00023078"/>
    </source>
</evidence>
<dbReference type="GO" id="GO:0031676">
    <property type="term" value="C:plasma membrane-derived thylakoid membrane"/>
    <property type="evidence" value="ECO:0007669"/>
    <property type="project" value="UniProtKB-SubCell"/>
</dbReference>
<name>A0AA96WPT3_9CYAN</name>
<dbReference type="PIRSF" id="PIRSF005898">
    <property type="entry name" value="Phycobilisome_CpeC/CpcI"/>
    <property type="match status" value="1"/>
</dbReference>
<dbReference type="Pfam" id="PF00427">
    <property type="entry name" value="PBS_linker_poly"/>
    <property type="match status" value="1"/>
</dbReference>
<evidence type="ECO:0000256" key="1">
    <source>
        <dbReference type="ARBA" id="ARBA00004445"/>
    </source>
</evidence>
<dbReference type="EMBL" id="CP053587">
    <property type="protein sequence ID" value="WNZ26856.1"/>
    <property type="molecule type" value="Genomic_DNA"/>
</dbReference>
<organism evidence="10">
    <name type="scientific">Leptolyngbya sp. NK1-12</name>
    <dbReference type="NCBI Taxonomy" id="2547451"/>
    <lineage>
        <taxon>Bacteria</taxon>
        <taxon>Bacillati</taxon>
        <taxon>Cyanobacteriota</taxon>
        <taxon>Cyanophyceae</taxon>
        <taxon>Leptolyngbyales</taxon>
        <taxon>Leptolyngbyaceae</taxon>
        <taxon>Leptolyngbya group</taxon>
        <taxon>Leptolyngbya</taxon>
    </lineage>
</organism>
<evidence type="ECO:0000313" key="11">
    <source>
        <dbReference type="EMBL" id="WNZ27933.1"/>
    </source>
</evidence>
<sequence length="252" mass="28174">MALWVMASEPVELRPAASEAELQTVIRAVYRQVLGNRHLMESQCLTEAESLLRQGELTVRGFVRQVAQSDLYRSLFFESSSPYRFIELNFKHLLGRAPIDQTEIAEHVQRYVRDGYAAEIDSYLDSDEYQRSFGEHQVPYERGSQTQAGLKAVAFNRSLALMRGFAASDSGRSAQLITDLAANLPTPILAPTGAGAYTNSNKRFRITIAAANLGPRTNRSRFTVEVNYEQLSSKIQSIHRTGGKIVRISEVT</sequence>
<evidence type="ECO:0000313" key="10">
    <source>
        <dbReference type="EMBL" id="WNZ26856.1"/>
    </source>
</evidence>
<proteinExistence type="inferred from homology"/>